<feature type="transmembrane region" description="Helical" evidence="2">
    <location>
        <begin position="88"/>
        <end position="107"/>
    </location>
</feature>
<evidence type="ECO:0000256" key="2">
    <source>
        <dbReference type="SAM" id="Phobius"/>
    </source>
</evidence>
<dbReference type="SUPFAM" id="SSF53474">
    <property type="entry name" value="alpha/beta-Hydrolases"/>
    <property type="match status" value="1"/>
</dbReference>
<dbReference type="Gene3D" id="1.25.40.10">
    <property type="entry name" value="Tetratricopeptide repeat domain"/>
    <property type="match status" value="1"/>
</dbReference>
<name>A0A1M6PMU9_9PROT</name>
<dbReference type="InterPro" id="IPR029058">
    <property type="entry name" value="AB_hydrolase_fold"/>
</dbReference>
<gene>
    <name evidence="3" type="ORF">SAMN02745194_04154</name>
</gene>
<keyword evidence="4" id="KW-1185">Reference proteome</keyword>
<dbReference type="PROSITE" id="PS50293">
    <property type="entry name" value="TPR_REGION"/>
    <property type="match status" value="1"/>
</dbReference>
<feature type="repeat" description="TPR" evidence="1">
    <location>
        <begin position="264"/>
        <end position="297"/>
    </location>
</feature>
<dbReference type="SUPFAM" id="SSF48452">
    <property type="entry name" value="TPR-like"/>
    <property type="match status" value="1"/>
</dbReference>
<dbReference type="Proteomes" id="UP000184387">
    <property type="component" value="Unassembled WGS sequence"/>
</dbReference>
<organism evidence="3 4">
    <name type="scientific">Muricoccus roseus</name>
    <dbReference type="NCBI Taxonomy" id="198092"/>
    <lineage>
        <taxon>Bacteria</taxon>
        <taxon>Pseudomonadati</taxon>
        <taxon>Pseudomonadota</taxon>
        <taxon>Alphaproteobacteria</taxon>
        <taxon>Acetobacterales</taxon>
        <taxon>Roseomonadaceae</taxon>
        <taxon>Muricoccus</taxon>
    </lineage>
</organism>
<keyword evidence="2" id="KW-0812">Transmembrane</keyword>
<evidence type="ECO:0000313" key="4">
    <source>
        <dbReference type="Proteomes" id="UP000184387"/>
    </source>
</evidence>
<dbReference type="PROSITE" id="PS50005">
    <property type="entry name" value="TPR"/>
    <property type="match status" value="1"/>
</dbReference>
<dbReference type="SMART" id="SM00028">
    <property type="entry name" value="TPR"/>
    <property type="match status" value="2"/>
</dbReference>
<protein>
    <submittedName>
        <fullName evidence="3">TPR repeat-containing protein</fullName>
    </submittedName>
</protein>
<dbReference type="OrthoDB" id="9800698at2"/>
<dbReference type="Pfam" id="PF13432">
    <property type="entry name" value="TPR_16"/>
    <property type="match status" value="1"/>
</dbReference>
<keyword evidence="1" id="KW-0802">TPR repeat</keyword>
<evidence type="ECO:0000313" key="3">
    <source>
        <dbReference type="EMBL" id="SHK09242.1"/>
    </source>
</evidence>
<dbReference type="InterPro" id="IPR011990">
    <property type="entry name" value="TPR-like_helical_dom_sf"/>
</dbReference>
<sequence length="355" mass="38624">MLPTETTYYKLDLLEGAEDLILVFPGFTESEGRFGSPTRFSGVRASRLQYTNMRPEWATGGIPALVESIPGMLEELRLLIAQSGAKRVYSFGFSFGAFGALLFGLLLKAERIVAVSGQTALGMPGTRSARLLGRRLDLPYTDLRKVALEHPPKEAHLLFGERDAQDLISAVHMVGVPGVRLHFFRGAAHTLPGDLRRAGVSHDLLADTVSGGGLLGKHPRRLPFDLKPRMVEWIRTGFDALAENDPFTAEEAFRALAQALPGSAMAWHNLGHSLQRQSRWAEAVQAYERAIALDADDATLMSYAAQAMAQAGRQAEALALCDRGLAISPGQSRLTRIRQAIAARQEQPALEESAA</sequence>
<dbReference type="InterPro" id="IPR019734">
    <property type="entry name" value="TPR_rpt"/>
</dbReference>
<dbReference type="RefSeq" id="WP_073138301.1">
    <property type="nucleotide sequence ID" value="NZ_FQZF01000031.1"/>
</dbReference>
<keyword evidence="2" id="KW-0472">Membrane</keyword>
<accession>A0A1M6PMU9</accession>
<proteinExistence type="predicted"/>
<reference evidence="3 4" key="1">
    <citation type="submission" date="2016-11" db="EMBL/GenBank/DDBJ databases">
        <authorList>
            <person name="Jaros S."/>
            <person name="Januszkiewicz K."/>
            <person name="Wedrychowicz H."/>
        </authorList>
    </citation>
    <scope>NUCLEOTIDE SEQUENCE [LARGE SCALE GENOMIC DNA]</scope>
    <source>
        <strain evidence="3 4">DSM 14916</strain>
    </source>
</reference>
<dbReference type="EMBL" id="FQZF01000031">
    <property type="protein sequence ID" value="SHK09242.1"/>
    <property type="molecule type" value="Genomic_DNA"/>
</dbReference>
<dbReference type="STRING" id="198092.SAMN02745194_04154"/>
<evidence type="ECO:0000256" key="1">
    <source>
        <dbReference type="PROSITE-ProRule" id="PRU00339"/>
    </source>
</evidence>
<dbReference type="AlphaFoldDB" id="A0A1M6PMU9"/>
<keyword evidence="2" id="KW-1133">Transmembrane helix</keyword>
<dbReference type="Gene3D" id="3.40.50.1820">
    <property type="entry name" value="alpha/beta hydrolase"/>
    <property type="match status" value="1"/>
</dbReference>